<protein>
    <submittedName>
        <fullName evidence="2">Uncharacterized protein</fullName>
    </submittedName>
</protein>
<evidence type="ECO:0000313" key="2">
    <source>
        <dbReference type="EMBL" id="OMO58049.1"/>
    </source>
</evidence>
<sequence length="42" mass="4578">MGSQSFQDGKKASRRLGGPRRPILDGPCPKTKLQDGPKLENL</sequence>
<dbReference type="OrthoDB" id="10344537at2759"/>
<organism evidence="2 3">
    <name type="scientific">Corchorus olitorius</name>
    <dbReference type="NCBI Taxonomy" id="93759"/>
    <lineage>
        <taxon>Eukaryota</taxon>
        <taxon>Viridiplantae</taxon>
        <taxon>Streptophyta</taxon>
        <taxon>Embryophyta</taxon>
        <taxon>Tracheophyta</taxon>
        <taxon>Spermatophyta</taxon>
        <taxon>Magnoliopsida</taxon>
        <taxon>eudicotyledons</taxon>
        <taxon>Gunneridae</taxon>
        <taxon>Pentapetalae</taxon>
        <taxon>rosids</taxon>
        <taxon>malvids</taxon>
        <taxon>Malvales</taxon>
        <taxon>Malvaceae</taxon>
        <taxon>Grewioideae</taxon>
        <taxon>Apeibeae</taxon>
        <taxon>Corchorus</taxon>
    </lineage>
</organism>
<gene>
    <name evidence="2" type="ORF">COLO4_34900</name>
</gene>
<evidence type="ECO:0000256" key="1">
    <source>
        <dbReference type="SAM" id="MobiDB-lite"/>
    </source>
</evidence>
<name>A0A1R3GJ22_9ROSI</name>
<evidence type="ECO:0000313" key="3">
    <source>
        <dbReference type="Proteomes" id="UP000187203"/>
    </source>
</evidence>
<keyword evidence="3" id="KW-1185">Reference proteome</keyword>
<accession>A0A1R3GJ22</accession>
<reference evidence="3" key="1">
    <citation type="submission" date="2013-09" db="EMBL/GenBank/DDBJ databases">
        <title>Corchorus olitorius genome sequencing.</title>
        <authorList>
            <person name="Alam M."/>
            <person name="Haque M.S."/>
            <person name="Islam M.S."/>
            <person name="Emdad E.M."/>
            <person name="Islam M.M."/>
            <person name="Ahmed B."/>
            <person name="Halim A."/>
            <person name="Hossen Q.M.M."/>
            <person name="Hossain M.Z."/>
            <person name="Ahmed R."/>
            <person name="Khan M.M."/>
            <person name="Islam R."/>
            <person name="Rashid M.M."/>
            <person name="Khan S.A."/>
            <person name="Rahman M.S."/>
            <person name="Alam M."/>
            <person name="Yahiya A.S."/>
            <person name="Khan M.S."/>
            <person name="Azam M.S."/>
            <person name="Haque T."/>
            <person name="Lashkar M.Z.H."/>
            <person name="Akhand A.I."/>
            <person name="Morshed G."/>
            <person name="Roy S."/>
            <person name="Uddin K.S."/>
            <person name="Rabeya T."/>
            <person name="Hossain A.S."/>
            <person name="Chowdhury A."/>
            <person name="Snigdha A.R."/>
            <person name="Mortoza M.S."/>
            <person name="Matin S.A."/>
            <person name="Hoque S.M.E."/>
            <person name="Islam M.K."/>
            <person name="Roy D.K."/>
            <person name="Haider R."/>
            <person name="Moosa M.M."/>
            <person name="Elias S.M."/>
            <person name="Hasan A.M."/>
            <person name="Jahan S."/>
            <person name="Shafiuddin M."/>
            <person name="Mahmood N."/>
            <person name="Shommy N.S."/>
        </authorList>
    </citation>
    <scope>NUCLEOTIDE SEQUENCE [LARGE SCALE GENOMIC DNA]</scope>
    <source>
        <strain evidence="3">cv. O-4</strain>
    </source>
</reference>
<feature type="region of interest" description="Disordered" evidence="1">
    <location>
        <begin position="1"/>
        <end position="42"/>
    </location>
</feature>
<feature type="compositionally biased region" description="Basic and acidic residues" evidence="1">
    <location>
        <begin position="32"/>
        <end position="42"/>
    </location>
</feature>
<dbReference type="AlphaFoldDB" id="A0A1R3GJ22"/>
<dbReference type="Proteomes" id="UP000187203">
    <property type="component" value="Unassembled WGS sequence"/>
</dbReference>
<proteinExistence type="predicted"/>
<comment type="caution">
    <text evidence="2">The sequence shown here is derived from an EMBL/GenBank/DDBJ whole genome shotgun (WGS) entry which is preliminary data.</text>
</comment>
<dbReference type="EMBL" id="AWUE01022460">
    <property type="protein sequence ID" value="OMO58049.1"/>
    <property type="molecule type" value="Genomic_DNA"/>
</dbReference>